<gene>
    <name evidence="3" type="ORF">QYM36_015213</name>
</gene>
<protein>
    <recommendedName>
        <fullName evidence="5">Protein FAM89A</fullName>
    </recommendedName>
</protein>
<proteinExistence type="inferred from homology"/>
<accession>A0AA88KX65</accession>
<evidence type="ECO:0008006" key="5">
    <source>
        <dbReference type="Google" id="ProtNLM"/>
    </source>
</evidence>
<feature type="compositionally biased region" description="Polar residues" evidence="2">
    <location>
        <begin position="1"/>
        <end position="13"/>
    </location>
</feature>
<dbReference type="PANTHER" id="PTHR46949">
    <property type="entry name" value="LEUCINE REPEAT ADAPTER PROTEIN 25"/>
    <property type="match status" value="1"/>
</dbReference>
<dbReference type="EMBL" id="JAVRJZ010000019">
    <property type="protein sequence ID" value="KAK2707442.1"/>
    <property type="molecule type" value="Genomic_DNA"/>
</dbReference>
<evidence type="ECO:0000256" key="1">
    <source>
        <dbReference type="ARBA" id="ARBA00038125"/>
    </source>
</evidence>
<organism evidence="3 4">
    <name type="scientific">Artemia franciscana</name>
    <name type="common">Brine shrimp</name>
    <name type="synonym">Artemia sanfranciscana</name>
    <dbReference type="NCBI Taxonomy" id="6661"/>
    <lineage>
        <taxon>Eukaryota</taxon>
        <taxon>Metazoa</taxon>
        <taxon>Ecdysozoa</taxon>
        <taxon>Arthropoda</taxon>
        <taxon>Crustacea</taxon>
        <taxon>Branchiopoda</taxon>
        <taxon>Anostraca</taxon>
        <taxon>Artemiidae</taxon>
        <taxon>Artemia</taxon>
    </lineage>
</organism>
<reference evidence="3" key="1">
    <citation type="submission" date="2023-07" db="EMBL/GenBank/DDBJ databases">
        <title>Chromosome-level genome assembly of Artemia franciscana.</title>
        <authorList>
            <person name="Jo E."/>
        </authorList>
    </citation>
    <scope>NUCLEOTIDE SEQUENCE</scope>
    <source>
        <tissue evidence="3">Whole body</tissue>
    </source>
</reference>
<dbReference type="Proteomes" id="UP001187531">
    <property type="component" value="Unassembled WGS sequence"/>
</dbReference>
<dbReference type="PANTHER" id="PTHR46949:SF1">
    <property type="entry name" value="AT07979P2"/>
    <property type="match status" value="1"/>
</dbReference>
<evidence type="ECO:0000313" key="4">
    <source>
        <dbReference type="Proteomes" id="UP001187531"/>
    </source>
</evidence>
<comment type="similarity">
    <text evidence="1">Belongs to the FAM89 family.</text>
</comment>
<sequence length="215" mass="23963">MASATAKQPTMSDVSPRMEVQRIDSDKTQISTLPPIPKSLVNYMRFNGAAQNTPTSSPRSTPSREGTPGRRPPHPPPVFSFDELNSSLGSLSVSSVVDEEGSSTTPLRRNSLMGQQLSVLKKEMAKLRQMDMQLLCHLWSVHERIQDLRQSLSESNCSNISDSDYYNSFDFDEADETDYEENVYDEPAATESEAIVNDSSSPFDIRTCTMRQTSL</sequence>
<dbReference type="AlphaFoldDB" id="A0AA88KX65"/>
<feature type="compositionally biased region" description="Low complexity" evidence="2">
    <location>
        <begin position="53"/>
        <end position="66"/>
    </location>
</feature>
<keyword evidence="4" id="KW-1185">Reference proteome</keyword>
<evidence type="ECO:0000313" key="3">
    <source>
        <dbReference type="EMBL" id="KAK2707442.1"/>
    </source>
</evidence>
<evidence type="ECO:0000256" key="2">
    <source>
        <dbReference type="SAM" id="MobiDB-lite"/>
    </source>
</evidence>
<feature type="region of interest" description="Disordered" evidence="2">
    <location>
        <begin position="1"/>
        <end position="77"/>
    </location>
</feature>
<name>A0AA88KX65_ARTSF</name>
<comment type="caution">
    <text evidence="3">The sequence shown here is derived from an EMBL/GenBank/DDBJ whole genome shotgun (WGS) entry which is preliminary data.</text>
</comment>